<organism evidence="2 3">
    <name type="scientific">Streptomyces scopuliridis RB72</name>
    <dbReference type="NCBI Taxonomy" id="1440053"/>
    <lineage>
        <taxon>Bacteria</taxon>
        <taxon>Bacillati</taxon>
        <taxon>Actinomycetota</taxon>
        <taxon>Actinomycetes</taxon>
        <taxon>Kitasatosporales</taxon>
        <taxon>Streptomycetaceae</taxon>
        <taxon>Streptomyces</taxon>
    </lineage>
</organism>
<accession>A0A2T7T905</accession>
<sequence>MTQTERFAARTGAGPPSPDPALELTLRRMRAVRSAWPAGDGVTVFHRVFLAVLESAGPAVPPPNPLGIRLTERYLSAVETAADGGRAPACWRPLFHYRRHPDVRPRQFALAAIHALTAHDLAPAVVDICRTAGCEPPSLEGEFDRVGDLLTLLEERIREEVAPGPELLRVTDPLTHLLGSWNLERAREAAWSSARVLWALRDAPPLAEEFRERMDEAAGLAARCMLTPWRPETDRTEPQKLSAQQGSGLR</sequence>
<name>A0A2T7T905_9ACTN</name>
<proteinExistence type="predicted"/>
<evidence type="ECO:0000256" key="1">
    <source>
        <dbReference type="SAM" id="MobiDB-lite"/>
    </source>
</evidence>
<dbReference type="InterPro" id="IPR046037">
    <property type="entry name" value="DUF5995"/>
</dbReference>
<dbReference type="Proteomes" id="UP000245992">
    <property type="component" value="Unassembled WGS sequence"/>
</dbReference>
<keyword evidence="3" id="KW-1185">Reference proteome</keyword>
<feature type="compositionally biased region" description="Polar residues" evidence="1">
    <location>
        <begin position="239"/>
        <end position="250"/>
    </location>
</feature>
<protein>
    <submittedName>
        <fullName evidence="2">Uncharacterized protein</fullName>
    </submittedName>
</protein>
<evidence type="ECO:0000313" key="2">
    <source>
        <dbReference type="EMBL" id="PVE11585.1"/>
    </source>
</evidence>
<dbReference type="Pfam" id="PF19458">
    <property type="entry name" value="DUF5995"/>
    <property type="match status" value="1"/>
</dbReference>
<dbReference type="EMBL" id="AZSP01000134">
    <property type="protein sequence ID" value="PVE11585.1"/>
    <property type="molecule type" value="Genomic_DNA"/>
</dbReference>
<dbReference type="AlphaFoldDB" id="A0A2T7T905"/>
<feature type="region of interest" description="Disordered" evidence="1">
    <location>
        <begin position="1"/>
        <end position="21"/>
    </location>
</feature>
<dbReference type="STRING" id="1440053.GCA_000718095_06624"/>
<comment type="caution">
    <text evidence="2">The sequence shown here is derived from an EMBL/GenBank/DDBJ whole genome shotgun (WGS) entry which is preliminary data.</text>
</comment>
<evidence type="ECO:0000313" key="3">
    <source>
        <dbReference type="Proteomes" id="UP000245992"/>
    </source>
</evidence>
<feature type="region of interest" description="Disordered" evidence="1">
    <location>
        <begin position="228"/>
        <end position="250"/>
    </location>
</feature>
<reference evidence="2 3" key="1">
    <citation type="submission" date="2013-12" db="EMBL/GenBank/DDBJ databases">
        <title>Annotated genome of Streptomyces scopuliridis.</title>
        <authorList>
            <person name="Olson J.B."/>
        </authorList>
    </citation>
    <scope>NUCLEOTIDE SEQUENCE [LARGE SCALE GENOMIC DNA]</scope>
    <source>
        <strain evidence="2 3">RB72</strain>
    </source>
</reference>
<gene>
    <name evidence="2" type="ORF">Y717_33080</name>
</gene>